<evidence type="ECO:0000313" key="3">
    <source>
        <dbReference type="Proteomes" id="UP000623461"/>
    </source>
</evidence>
<keyword evidence="1" id="KW-0732">Signal</keyword>
<organism evidence="2 3">
    <name type="scientific">Terrabacter tumescens</name>
    <dbReference type="NCBI Taxonomy" id="60443"/>
    <lineage>
        <taxon>Bacteria</taxon>
        <taxon>Bacillati</taxon>
        <taxon>Actinomycetota</taxon>
        <taxon>Actinomycetes</taxon>
        <taxon>Micrococcales</taxon>
        <taxon>Intrasporangiaceae</taxon>
        <taxon>Terrabacter</taxon>
    </lineage>
</organism>
<gene>
    <name evidence="2" type="ORF">GCM10009721_23790</name>
</gene>
<reference evidence="3" key="1">
    <citation type="journal article" date="2019" name="Int. J. Syst. Evol. Microbiol.">
        <title>The Global Catalogue of Microorganisms (GCM) 10K type strain sequencing project: providing services to taxonomists for standard genome sequencing and annotation.</title>
        <authorList>
            <consortium name="The Broad Institute Genomics Platform"/>
            <consortium name="The Broad Institute Genome Sequencing Center for Infectious Disease"/>
            <person name="Wu L."/>
            <person name="Ma J."/>
        </authorList>
    </citation>
    <scope>NUCLEOTIDE SEQUENCE [LARGE SCALE GENOMIC DNA]</scope>
    <source>
        <strain evidence="3">JCM 1365</strain>
    </source>
</reference>
<comment type="caution">
    <text evidence="2">The sequence shown here is derived from an EMBL/GenBank/DDBJ whole genome shotgun (WGS) entry which is preliminary data.</text>
</comment>
<dbReference type="RefSeq" id="WP_030196134.1">
    <property type="nucleotide sequence ID" value="NZ_BMNZ01000004.1"/>
</dbReference>
<name>A0ABQ2HZY1_9MICO</name>
<dbReference type="Proteomes" id="UP000623461">
    <property type="component" value="Unassembled WGS sequence"/>
</dbReference>
<accession>A0ABQ2HZY1</accession>
<proteinExistence type="predicted"/>
<evidence type="ECO:0000313" key="2">
    <source>
        <dbReference type="EMBL" id="GGM96414.1"/>
    </source>
</evidence>
<sequence>MTHSTSLALHHFSVVAVAVAAVCLSGCAAAPDGAPGTTVSGVSCPTAGPFRASELDRLSVCDLPPGAEISIDLWPGGAPATGTGIGAPPADEIPAGSVQNVGECAGSAEGVPVTVCTFAAPVGTAGFAGEADARVWFGSPEGVARVRSTMG</sequence>
<feature type="signal peptide" evidence="1">
    <location>
        <begin position="1"/>
        <end position="20"/>
    </location>
</feature>
<dbReference type="EMBL" id="BMNZ01000004">
    <property type="protein sequence ID" value="GGM96414.1"/>
    <property type="molecule type" value="Genomic_DNA"/>
</dbReference>
<keyword evidence="3" id="KW-1185">Reference proteome</keyword>
<evidence type="ECO:0000256" key="1">
    <source>
        <dbReference type="SAM" id="SignalP"/>
    </source>
</evidence>
<protein>
    <recommendedName>
        <fullName evidence="4">Secreted protein</fullName>
    </recommendedName>
</protein>
<feature type="chain" id="PRO_5045241834" description="Secreted protein" evidence="1">
    <location>
        <begin position="21"/>
        <end position="151"/>
    </location>
</feature>
<evidence type="ECO:0008006" key="4">
    <source>
        <dbReference type="Google" id="ProtNLM"/>
    </source>
</evidence>